<feature type="transmembrane region" description="Helical" evidence="1">
    <location>
        <begin position="79"/>
        <end position="98"/>
    </location>
</feature>
<gene>
    <name evidence="2" type="ORF">PSNMU_V1.4_AUG-EV-PASAV3_0111020</name>
</gene>
<evidence type="ECO:0000313" key="2">
    <source>
        <dbReference type="EMBL" id="VEU43998.1"/>
    </source>
</evidence>
<name>A0A448ZPM8_9STRA</name>
<keyword evidence="3" id="KW-1185">Reference proteome</keyword>
<keyword evidence="1" id="KW-1133">Transmembrane helix</keyword>
<feature type="transmembrane region" description="Helical" evidence="1">
    <location>
        <begin position="146"/>
        <end position="170"/>
    </location>
</feature>
<accession>A0A448ZPM8</accession>
<feature type="transmembrane region" description="Helical" evidence="1">
    <location>
        <begin position="110"/>
        <end position="134"/>
    </location>
</feature>
<dbReference type="AlphaFoldDB" id="A0A448ZPM8"/>
<evidence type="ECO:0000256" key="1">
    <source>
        <dbReference type="SAM" id="Phobius"/>
    </source>
</evidence>
<proteinExistence type="predicted"/>
<dbReference type="Proteomes" id="UP000291116">
    <property type="component" value="Unassembled WGS sequence"/>
</dbReference>
<protein>
    <submittedName>
        <fullName evidence="2">Uncharacterized protein</fullName>
    </submittedName>
</protein>
<sequence length="335" mass="36769">MPGNNNDSMPEDNDLKATIPLVSFLKLGDATVPGTDERNMLFMVAHIGFFAFNFFNILYILVVQGIIKKELHRNKILKITLGACFCQLMSCMCSIHRYNTNDEFSAVGPFAHISIATGLVAYVFGNSACVLISLKFNARRSIKNFAGLGIALNYSVLGVSCCMSTAFYCFLQGYIHWDPDPTKLQNFQPFRKFIGVSTMFQLLAIARCLNQYQYQYSGVSADKRIDFPPNDPVRGSVVRMFQTCIFLDLVALGLSGTGIPVLQYPATGSTFSVLTLCSIFVGRMSFAQDPEPTQGEPGGMLLASGTGCGTHTRNVDIEAGEDSEFLDGREAVPVR</sequence>
<feature type="transmembrane region" description="Helical" evidence="1">
    <location>
        <begin position="40"/>
        <end position="67"/>
    </location>
</feature>
<dbReference type="EMBL" id="CAACVS010000602">
    <property type="protein sequence ID" value="VEU43998.1"/>
    <property type="molecule type" value="Genomic_DNA"/>
</dbReference>
<evidence type="ECO:0000313" key="3">
    <source>
        <dbReference type="Proteomes" id="UP000291116"/>
    </source>
</evidence>
<organism evidence="2 3">
    <name type="scientific">Pseudo-nitzschia multistriata</name>
    <dbReference type="NCBI Taxonomy" id="183589"/>
    <lineage>
        <taxon>Eukaryota</taxon>
        <taxon>Sar</taxon>
        <taxon>Stramenopiles</taxon>
        <taxon>Ochrophyta</taxon>
        <taxon>Bacillariophyta</taxon>
        <taxon>Bacillariophyceae</taxon>
        <taxon>Bacillariophycidae</taxon>
        <taxon>Bacillariales</taxon>
        <taxon>Bacillariaceae</taxon>
        <taxon>Pseudo-nitzschia</taxon>
    </lineage>
</organism>
<keyword evidence="1" id="KW-0472">Membrane</keyword>
<reference evidence="2 3" key="1">
    <citation type="submission" date="2019-01" db="EMBL/GenBank/DDBJ databases">
        <authorList>
            <person name="Ferrante I. M."/>
        </authorList>
    </citation>
    <scope>NUCLEOTIDE SEQUENCE [LARGE SCALE GENOMIC DNA]</scope>
    <source>
        <strain evidence="2 3">B856</strain>
    </source>
</reference>
<keyword evidence="1" id="KW-0812">Transmembrane</keyword>